<feature type="domain" description="TANGO6 HEAT repeat" evidence="5">
    <location>
        <begin position="333"/>
        <end position="589"/>
    </location>
</feature>
<feature type="compositionally biased region" description="Basic and acidic residues" evidence="2">
    <location>
        <begin position="928"/>
        <end position="952"/>
    </location>
</feature>
<dbReference type="AlphaFoldDB" id="A0A7M7N4U0"/>
<dbReference type="Pfam" id="PF25267">
    <property type="entry name" value="TANGO6_N"/>
    <property type="match status" value="1"/>
</dbReference>
<protein>
    <recommendedName>
        <fullName evidence="9">Transport and Golgi organization protein 6 homolog</fullName>
    </recommendedName>
</protein>
<evidence type="ECO:0000313" key="8">
    <source>
        <dbReference type="Proteomes" id="UP000007110"/>
    </source>
</evidence>
<dbReference type="RefSeq" id="XP_030831162.1">
    <property type="nucleotide sequence ID" value="XM_030975302.1"/>
</dbReference>
<dbReference type="GO" id="GO:0009306">
    <property type="term" value="P:protein secretion"/>
    <property type="evidence" value="ECO:0000318"/>
    <property type="project" value="GO_Central"/>
</dbReference>
<dbReference type="InterPro" id="IPR016024">
    <property type="entry name" value="ARM-type_fold"/>
</dbReference>
<organism evidence="7 8">
    <name type="scientific">Strongylocentrotus purpuratus</name>
    <name type="common">Purple sea urchin</name>
    <dbReference type="NCBI Taxonomy" id="7668"/>
    <lineage>
        <taxon>Eukaryota</taxon>
        <taxon>Metazoa</taxon>
        <taxon>Echinodermata</taxon>
        <taxon>Eleutherozoa</taxon>
        <taxon>Echinozoa</taxon>
        <taxon>Echinoidea</taxon>
        <taxon>Euechinoidea</taxon>
        <taxon>Echinacea</taxon>
        <taxon>Camarodonta</taxon>
        <taxon>Echinidea</taxon>
        <taxon>Strongylocentrotidae</taxon>
        <taxon>Strongylocentrotus</taxon>
    </lineage>
</organism>
<dbReference type="InterPro" id="IPR057347">
    <property type="entry name" value="TANGO6_N"/>
</dbReference>
<feature type="region of interest" description="Disordered" evidence="2">
    <location>
        <begin position="878"/>
        <end position="971"/>
    </location>
</feature>
<reference evidence="7" key="2">
    <citation type="submission" date="2021-01" db="UniProtKB">
        <authorList>
            <consortium name="EnsemblMetazoa"/>
        </authorList>
    </citation>
    <scope>IDENTIFICATION</scope>
</reference>
<dbReference type="InterPro" id="IPR019451">
    <property type="entry name" value="Rtp1_C1"/>
</dbReference>
<accession>A0A7M7N4U0</accession>
<dbReference type="Pfam" id="PF10304">
    <property type="entry name" value="RTP1_C2"/>
    <property type="match status" value="1"/>
</dbReference>
<dbReference type="Pfam" id="PF23565">
    <property type="entry name" value="ARM_TANGO6"/>
    <property type="match status" value="1"/>
</dbReference>
<feature type="domain" description="TANGO6 N-terminal" evidence="6">
    <location>
        <begin position="18"/>
        <end position="331"/>
    </location>
</feature>
<proteinExistence type="inferred from homology"/>
<dbReference type="InterPro" id="IPR057407">
    <property type="entry name" value="HEAT_TANGO6"/>
</dbReference>
<feature type="region of interest" description="Disordered" evidence="2">
    <location>
        <begin position="830"/>
        <end position="859"/>
    </location>
</feature>
<reference evidence="8" key="1">
    <citation type="submission" date="2015-02" db="EMBL/GenBank/DDBJ databases">
        <title>Genome sequencing for Strongylocentrotus purpuratus.</title>
        <authorList>
            <person name="Murali S."/>
            <person name="Liu Y."/>
            <person name="Vee V."/>
            <person name="English A."/>
            <person name="Wang M."/>
            <person name="Skinner E."/>
            <person name="Han Y."/>
            <person name="Muzny D.M."/>
            <person name="Worley K.C."/>
            <person name="Gibbs R.A."/>
        </authorList>
    </citation>
    <scope>NUCLEOTIDE SEQUENCE</scope>
</reference>
<dbReference type="OMA" id="QVATLIC"/>
<dbReference type="OrthoDB" id="39591at2759"/>
<dbReference type="InterPro" id="IPR039600">
    <property type="entry name" value="TANGO6/Rtp1"/>
</dbReference>
<dbReference type="InterPro" id="IPR011989">
    <property type="entry name" value="ARM-like"/>
</dbReference>
<dbReference type="PANTHER" id="PTHR20959:SF1">
    <property type="entry name" value="TRANSPORT AND GOLGI ORGANIZATION PROTEIN 6 HOMOLOG"/>
    <property type="match status" value="1"/>
</dbReference>
<evidence type="ECO:0000259" key="4">
    <source>
        <dbReference type="Pfam" id="PF10363"/>
    </source>
</evidence>
<feature type="domain" description="RNA polymerase II assembly factor Rtp1 C-terminal" evidence="4">
    <location>
        <begin position="1001"/>
        <end position="1124"/>
    </location>
</feature>
<evidence type="ECO:0000313" key="7">
    <source>
        <dbReference type="EnsemblMetazoa" id="XP_030831162"/>
    </source>
</evidence>
<evidence type="ECO:0000259" key="5">
    <source>
        <dbReference type="Pfam" id="PF23565"/>
    </source>
</evidence>
<dbReference type="GeneID" id="100888484"/>
<name>A0A7M7N4U0_STRPU</name>
<comment type="similarity">
    <text evidence="1">Belongs to the Tango6 family.</text>
</comment>
<dbReference type="EnsemblMetazoa" id="XM_030975302">
    <property type="protein sequence ID" value="XP_030831162"/>
    <property type="gene ID" value="LOC100888484"/>
</dbReference>
<dbReference type="Gene3D" id="1.25.10.10">
    <property type="entry name" value="Leucine-rich Repeat Variant"/>
    <property type="match status" value="1"/>
</dbReference>
<sequence>MAAPMDAHQHDQCLIVIQDLFKGIKILTSPSTEPSAQQDGPVGDLLETSLTNSMEALHQALDGSTVFKNPAAILGDKQVSLRSMLGLQASDKKWAYVEHCLAMLESLRSCFHDAMLTYEDDKKRIEGTSKKPLTPNMAPAASPDILSFNQQAALSALTQFITSLGICPALLKGVGLPLNVRSQLAASFIPSNKPLPFRERQRRLMLILRGLADCIKQPVLGGFILSKNLIDVLASLIQVVCTLEIKKTIKIRKPDGTLVSPAEGAPVLPPSDIHFAKAQLEHLTLHCYQPSVIKELLILQGGMGSGVKGQTPLPKAPPWLRKVCGSLLAERIVTDKGVAHFLQGIIEDGDTPSGSWARCDAIANLLATPPSSAVPKEVYYKSICHQMLDVLHSGDDIMMGQIVRVISSSVVAIVTNERMIAKQYILDPLFKALIADKDVQGNSQRVLACESELSQCISGIHRVFIIGREPSSLLLSCLTPILPQLFSLYCFSMEGVCNLRTSVEEILCAYLRTSDHSTALTAMEHISAIRTNPQYGRMDEKVTFTPGSSGGATMVYQGDASPEELFTQNLMRHEHIGSCCTALLLKVSQEKLSADFFIAVLNEMTATVASLDSSGFVAEQDRAPPSAGSVHSRELLDLEPPSQVDRIDTVQHALRVLAVLEQLCEAFGPDVLKDTHHLLQFCQAALQRCVDRLQREGEDGTDIPAGVLETETLTLAVALLSALITGEQKKKLGPTDKQILQDILPLLMTISKLHSLEPIQKLADDLTIAIATHGAVSSASIHHAGQDRRTTGKRNERLNVDVGGSATKGITKGELGRPKAQSCVESAVAMGRGAQSGEEVNSMKRDVSATSDDVSESLLHGSSTEDKLWATGHHVAVPNQNLRERSSHQNQDAESLRNDPLRTCGNVSNRPETSRQVDDNETNNEVRGQSEHSTSHDIDSSDLESSKHKTTSDSETVEEIPGLSSSDSQIQMNHIEDLVLQQGRSDEDNGRQQVKPASEAFEEAMKDLTDPLLPVRGHALIMLARLLKEKDPRALAESETLLKIFEEHLSDDDTYIYLPCINGLVALAGIHPDRVMPHLCSMSISGYATDQSKQWSATSRTVSLEKTLKMGEALVRATRQLGELVPHFRDLLLNTIMAGTRHPDGHIRASCLAHLGEVCGLLRYSLGTVVHEVLNCVTSAIKNDPEPEVKRSAVQVMNLLLRGLGKDAIQVLDASIRDVYRCLKHVRDVEKDEVLLLHAQLALEELDIFMRQYLFPKQTLSKKITVLNP</sequence>
<dbReference type="InterPro" id="IPR019414">
    <property type="entry name" value="Rtp1_C2"/>
</dbReference>
<keyword evidence="8" id="KW-1185">Reference proteome</keyword>
<dbReference type="Pfam" id="PF10363">
    <property type="entry name" value="RTP1_C1"/>
    <property type="match status" value="1"/>
</dbReference>
<feature type="domain" description="RNA polymerase II assembly factor Rtp1 C-terminal" evidence="3">
    <location>
        <begin position="1216"/>
        <end position="1247"/>
    </location>
</feature>
<dbReference type="CTD" id="79613"/>
<evidence type="ECO:0000256" key="1">
    <source>
        <dbReference type="ARBA" id="ARBA00005724"/>
    </source>
</evidence>
<evidence type="ECO:0000259" key="6">
    <source>
        <dbReference type="Pfam" id="PF25267"/>
    </source>
</evidence>
<dbReference type="PANTHER" id="PTHR20959">
    <property type="entry name" value="TRANSPORT AND GOLGI ORGANIZATION PROTEIN 6 FAMILY MEMBER"/>
    <property type="match status" value="1"/>
</dbReference>
<dbReference type="InParanoid" id="A0A7M7N4U0"/>
<evidence type="ECO:0000259" key="3">
    <source>
        <dbReference type="Pfam" id="PF10304"/>
    </source>
</evidence>
<dbReference type="Proteomes" id="UP000007110">
    <property type="component" value="Unassembled WGS sequence"/>
</dbReference>
<dbReference type="KEGG" id="spu:100888484"/>
<evidence type="ECO:0000256" key="2">
    <source>
        <dbReference type="SAM" id="MobiDB-lite"/>
    </source>
</evidence>
<dbReference type="SUPFAM" id="SSF48371">
    <property type="entry name" value="ARM repeat"/>
    <property type="match status" value="1"/>
</dbReference>
<dbReference type="FunCoup" id="A0A7M7N4U0">
    <property type="interactions" value="496"/>
</dbReference>
<evidence type="ECO:0008006" key="9">
    <source>
        <dbReference type="Google" id="ProtNLM"/>
    </source>
</evidence>